<proteinExistence type="predicted"/>
<feature type="domain" description="Peptidase C51" evidence="2">
    <location>
        <begin position="177"/>
        <end position="304"/>
    </location>
</feature>
<feature type="region of interest" description="Disordered" evidence="1">
    <location>
        <begin position="124"/>
        <end position="193"/>
    </location>
</feature>
<evidence type="ECO:0000256" key="1">
    <source>
        <dbReference type="SAM" id="MobiDB-lite"/>
    </source>
</evidence>
<feature type="compositionally biased region" description="Low complexity" evidence="1">
    <location>
        <begin position="158"/>
        <end position="188"/>
    </location>
</feature>
<dbReference type="Pfam" id="PF05257">
    <property type="entry name" value="CHAP"/>
    <property type="match status" value="1"/>
</dbReference>
<dbReference type="Proteomes" id="UP001501285">
    <property type="component" value="Unassembled WGS sequence"/>
</dbReference>
<dbReference type="RefSeq" id="WP_343989798.1">
    <property type="nucleotide sequence ID" value="NZ_BAAANB010000006.1"/>
</dbReference>
<gene>
    <name evidence="3" type="ORF">GCM10009740_16100</name>
</gene>
<evidence type="ECO:0000313" key="3">
    <source>
        <dbReference type="EMBL" id="GAA2027186.1"/>
    </source>
</evidence>
<evidence type="ECO:0000313" key="4">
    <source>
        <dbReference type="Proteomes" id="UP001501285"/>
    </source>
</evidence>
<protein>
    <recommendedName>
        <fullName evidence="2">Peptidase C51 domain-containing protein</fullName>
    </recommendedName>
</protein>
<feature type="compositionally biased region" description="Basic and acidic residues" evidence="1">
    <location>
        <begin position="129"/>
        <end position="145"/>
    </location>
</feature>
<evidence type="ECO:0000259" key="2">
    <source>
        <dbReference type="PROSITE" id="PS50911"/>
    </source>
</evidence>
<accession>A0ABP5FID5</accession>
<sequence>MNTTRRPGRHRPPGGANPIAELAVIARESAQPAMKGAAILAAAGGLVSTLAPPAEAESQSTASANAPAVTGPPATTWASGQTAVQATTVPSALTSIGFTRPRPGPRSAAAKVITDVIAEKEQQAAQRAVDAKREAQSRASRDLTRRSLTKTTGTSKGASNPAPSASNPTPSASNPTPSASNAAPSATAGGRSPYNWGSAGQCTWGVLNKWYQSEGYYPGGWTGNALVWGTRAANAGYTVSGTPRTRSIVVMQPGVHGSSSAGHLGWVTAVNGDRVTIIEMNALAGPFNYNTRTVTDISGMRYIYAP</sequence>
<feature type="region of interest" description="Disordered" evidence="1">
    <location>
        <begin position="52"/>
        <end position="83"/>
    </location>
</feature>
<comment type="caution">
    <text evidence="3">The sequence shown here is derived from an EMBL/GenBank/DDBJ whole genome shotgun (WGS) entry which is preliminary data.</text>
</comment>
<name>A0ABP5FID5_9MICO</name>
<dbReference type="InterPro" id="IPR007921">
    <property type="entry name" value="CHAP_dom"/>
</dbReference>
<dbReference type="Gene3D" id="3.90.1720.10">
    <property type="entry name" value="endopeptidase domain like (from Nostoc punctiforme)"/>
    <property type="match status" value="1"/>
</dbReference>
<dbReference type="PROSITE" id="PS50911">
    <property type="entry name" value="CHAP"/>
    <property type="match status" value="1"/>
</dbReference>
<dbReference type="InterPro" id="IPR038765">
    <property type="entry name" value="Papain-like_cys_pep_sf"/>
</dbReference>
<organism evidence="3 4">
    <name type="scientific">Terrabacter terrae</name>
    <dbReference type="NCBI Taxonomy" id="318434"/>
    <lineage>
        <taxon>Bacteria</taxon>
        <taxon>Bacillati</taxon>
        <taxon>Actinomycetota</taxon>
        <taxon>Actinomycetes</taxon>
        <taxon>Micrococcales</taxon>
        <taxon>Intrasporangiaceae</taxon>
        <taxon>Terrabacter</taxon>
    </lineage>
</organism>
<reference evidence="4" key="1">
    <citation type="journal article" date="2019" name="Int. J. Syst. Evol. Microbiol.">
        <title>The Global Catalogue of Microorganisms (GCM) 10K type strain sequencing project: providing services to taxonomists for standard genome sequencing and annotation.</title>
        <authorList>
            <consortium name="The Broad Institute Genomics Platform"/>
            <consortium name="The Broad Institute Genome Sequencing Center for Infectious Disease"/>
            <person name="Wu L."/>
            <person name="Ma J."/>
        </authorList>
    </citation>
    <scope>NUCLEOTIDE SEQUENCE [LARGE SCALE GENOMIC DNA]</scope>
    <source>
        <strain evidence="4">JCM 14283</strain>
    </source>
</reference>
<dbReference type="EMBL" id="BAAANB010000006">
    <property type="protein sequence ID" value="GAA2027186.1"/>
    <property type="molecule type" value="Genomic_DNA"/>
</dbReference>
<dbReference type="SUPFAM" id="SSF54001">
    <property type="entry name" value="Cysteine proteinases"/>
    <property type="match status" value="1"/>
</dbReference>
<keyword evidence="4" id="KW-1185">Reference proteome</keyword>